<evidence type="ECO:0000256" key="3">
    <source>
        <dbReference type="ARBA" id="ARBA00022553"/>
    </source>
</evidence>
<dbReference type="PROSITE" id="PS50109">
    <property type="entry name" value="HIS_KIN"/>
    <property type="match status" value="1"/>
</dbReference>
<dbReference type="Pfam" id="PF00512">
    <property type="entry name" value="HisKA"/>
    <property type="match status" value="1"/>
</dbReference>
<dbReference type="Pfam" id="PF02518">
    <property type="entry name" value="HATPase_c"/>
    <property type="match status" value="1"/>
</dbReference>
<dbReference type="InterPro" id="IPR036097">
    <property type="entry name" value="HisK_dim/P_sf"/>
</dbReference>
<dbReference type="AlphaFoldDB" id="A0A1I7EJ66"/>
<evidence type="ECO:0000259" key="7">
    <source>
        <dbReference type="PROSITE" id="PS50109"/>
    </source>
</evidence>
<dbReference type="InterPro" id="IPR003661">
    <property type="entry name" value="HisK_dim/P_dom"/>
</dbReference>
<organism evidence="8 9">
    <name type="scientific">Paraburkholderia aspalathi</name>
    <dbReference type="NCBI Taxonomy" id="1324617"/>
    <lineage>
        <taxon>Bacteria</taxon>
        <taxon>Pseudomonadati</taxon>
        <taxon>Pseudomonadota</taxon>
        <taxon>Betaproteobacteria</taxon>
        <taxon>Burkholderiales</taxon>
        <taxon>Burkholderiaceae</taxon>
        <taxon>Paraburkholderia</taxon>
    </lineage>
</organism>
<dbReference type="CDD" id="cd00082">
    <property type="entry name" value="HisKA"/>
    <property type="match status" value="1"/>
</dbReference>
<keyword evidence="3" id="KW-0597">Phosphoprotein</keyword>
<dbReference type="GO" id="GO:0007234">
    <property type="term" value="P:osmosensory signaling via phosphorelay pathway"/>
    <property type="evidence" value="ECO:0007669"/>
    <property type="project" value="TreeGrafter"/>
</dbReference>
<dbReference type="SUPFAM" id="SSF55874">
    <property type="entry name" value="ATPase domain of HSP90 chaperone/DNA topoisomerase II/histidine kinase"/>
    <property type="match status" value="1"/>
</dbReference>
<gene>
    <name evidence="8" type="ORF">SAMN05192563_102448</name>
</gene>
<evidence type="ECO:0000256" key="6">
    <source>
        <dbReference type="SAM" id="MobiDB-lite"/>
    </source>
</evidence>
<dbReference type="Gene3D" id="3.30.565.10">
    <property type="entry name" value="Histidine kinase-like ATPase, C-terminal domain"/>
    <property type="match status" value="1"/>
</dbReference>
<accession>A0A1I7EJ66</accession>
<dbReference type="PRINTS" id="PR00344">
    <property type="entry name" value="BCTRLSENSOR"/>
</dbReference>
<dbReference type="EC" id="2.7.13.3" evidence="2"/>
<evidence type="ECO:0000313" key="8">
    <source>
        <dbReference type="EMBL" id="SFU23978.1"/>
    </source>
</evidence>
<keyword evidence="4" id="KW-0808">Transferase</keyword>
<name>A0A1I7EJ66_9BURK</name>
<keyword evidence="5 8" id="KW-0418">Kinase</keyword>
<dbReference type="InterPro" id="IPR005467">
    <property type="entry name" value="His_kinase_dom"/>
</dbReference>
<protein>
    <recommendedName>
        <fullName evidence="2">histidine kinase</fullName>
        <ecNumber evidence="2">2.7.13.3</ecNumber>
    </recommendedName>
</protein>
<dbReference type="Proteomes" id="UP000198844">
    <property type="component" value="Unassembled WGS sequence"/>
</dbReference>
<dbReference type="InterPro" id="IPR003594">
    <property type="entry name" value="HATPase_dom"/>
</dbReference>
<dbReference type="GO" id="GO:0000155">
    <property type="term" value="F:phosphorelay sensor kinase activity"/>
    <property type="evidence" value="ECO:0007669"/>
    <property type="project" value="InterPro"/>
</dbReference>
<evidence type="ECO:0000256" key="2">
    <source>
        <dbReference type="ARBA" id="ARBA00012438"/>
    </source>
</evidence>
<dbReference type="PANTHER" id="PTHR42878:SF15">
    <property type="entry name" value="BACTERIOPHYTOCHROME"/>
    <property type="match status" value="1"/>
</dbReference>
<dbReference type="CDD" id="cd00075">
    <property type="entry name" value="HATPase"/>
    <property type="match status" value="1"/>
</dbReference>
<dbReference type="GO" id="GO:0030295">
    <property type="term" value="F:protein kinase activator activity"/>
    <property type="evidence" value="ECO:0007669"/>
    <property type="project" value="TreeGrafter"/>
</dbReference>
<dbReference type="EMBL" id="FPBH01000024">
    <property type="protein sequence ID" value="SFU23978.1"/>
    <property type="molecule type" value="Genomic_DNA"/>
</dbReference>
<dbReference type="InterPro" id="IPR004358">
    <property type="entry name" value="Sig_transdc_His_kin-like_C"/>
</dbReference>
<dbReference type="RefSeq" id="WP_093642227.1">
    <property type="nucleotide sequence ID" value="NZ_FPBH01000024.1"/>
</dbReference>
<dbReference type="SMART" id="SM00387">
    <property type="entry name" value="HATPase_c"/>
    <property type="match status" value="1"/>
</dbReference>
<dbReference type="InterPro" id="IPR050351">
    <property type="entry name" value="BphY/WalK/GraS-like"/>
</dbReference>
<dbReference type="SMART" id="SM00388">
    <property type="entry name" value="HisKA"/>
    <property type="match status" value="1"/>
</dbReference>
<evidence type="ECO:0000256" key="1">
    <source>
        <dbReference type="ARBA" id="ARBA00000085"/>
    </source>
</evidence>
<feature type="region of interest" description="Disordered" evidence="6">
    <location>
        <begin position="58"/>
        <end position="83"/>
    </location>
</feature>
<feature type="domain" description="Histidine kinase" evidence="7">
    <location>
        <begin position="129"/>
        <end position="345"/>
    </location>
</feature>
<evidence type="ECO:0000256" key="4">
    <source>
        <dbReference type="ARBA" id="ARBA00022679"/>
    </source>
</evidence>
<dbReference type="SUPFAM" id="SSF47384">
    <property type="entry name" value="Homodimeric domain of signal transducing histidine kinase"/>
    <property type="match status" value="1"/>
</dbReference>
<sequence>MHLADFIEANIEPIMNDWAGFARRPGVMDHSYTEADLRDSAREILAGIVADMRAPLEAGDQSAKSKGERPLQAPGIRDQARSHAENRRLKGYALDELVRFNESVDQALTESVRRYSDGLTRTRDLFEGILAHDLRSPLQAMVMSAGYLLEVADLPDRCVKAVARIQASCARMQLPIHHLLDFTRTRLGDALPAEPRPASMKVICERAIDEISAFNPERTIRTTFRGNLNGLRDVERLSQVATNLLGNAIQHGDSHSTILVEVGSEGDGVTAAVFNHGPTIPADALSNIFDPLCRAGQDGASHRTGEGLGLGLYIVRQIVESHGGSVHAGSRRDGTTFTIRVPRRARRLGDGANA</sequence>
<evidence type="ECO:0000313" key="9">
    <source>
        <dbReference type="Proteomes" id="UP000198844"/>
    </source>
</evidence>
<evidence type="ECO:0000256" key="5">
    <source>
        <dbReference type="ARBA" id="ARBA00022777"/>
    </source>
</evidence>
<reference evidence="8 9" key="1">
    <citation type="submission" date="2016-10" db="EMBL/GenBank/DDBJ databases">
        <authorList>
            <person name="de Groot N.N."/>
        </authorList>
    </citation>
    <scope>NUCLEOTIDE SEQUENCE [LARGE SCALE GENOMIC DNA]</scope>
    <source>
        <strain evidence="8 9">LMG 27731</strain>
    </source>
</reference>
<proteinExistence type="predicted"/>
<comment type="catalytic activity">
    <reaction evidence="1">
        <text>ATP + protein L-histidine = ADP + protein N-phospho-L-histidine.</text>
        <dbReference type="EC" id="2.7.13.3"/>
    </reaction>
</comment>
<dbReference type="GO" id="GO:0000156">
    <property type="term" value="F:phosphorelay response regulator activity"/>
    <property type="evidence" value="ECO:0007669"/>
    <property type="project" value="TreeGrafter"/>
</dbReference>
<dbReference type="PANTHER" id="PTHR42878">
    <property type="entry name" value="TWO-COMPONENT HISTIDINE KINASE"/>
    <property type="match status" value="1"/>
</dbReference>
<dbReference type="OrthoDB" id="8807260at2"/>
<dbReference type="InterPro" id="IPR036890">
    <property type="entry name" value="HATPase_C_sf"/>
</dbReference>
<dbReference type="Gene3D" id="1.10.287.130">
    <property type="match status" value="1"/>
</dbReference>